<dbReference type="Proteomes" id="UP000057910">
    <property type="component" value="Unassembled WGS sequence"/>
</dbReference>
<gene>
    <name evidence="1" type="ORF">WJ68_04595</name>
</gene>
<evidence type="ECO:0008006" key="3">
    <source>
        <dbReference type="Google" id="ProtNLM"/>
    </source>
</evidence>
<evidence type="ECO:0000313" key="2">
    <source>
        <dbReference type="Proteomes" id="UP000057910"/>
    </source>
</evidence>
<organism evidence="1 2">
    <name type="scientific">Burkholderia ubonensis</name>
    <dbReference type="NCBI Taxonomy" id="101571"/>
    <lineage>
        <taxon>Bacteria</taxon>
        <taxon>Pseudomonadati</taxon>
        <taxon>Pseudomonadota</taxon>
        <taxon>Betaproteobacteria</taxon>
        <taxon>Burkholderiales</taxon>
        <taxon>Burkholderiaceae</taxon>
        <taxon>Burkholderia</taxon>
        <taxon>Burkholderia cepacia complex</taxon>
    </lineage>
</organism>
<name>A0ABD4E7R2_9BURK</name>
<evidence type="ECO:0000313" key="1">
    <source>
        <dbReference type="EMBL" id="KVN88993.1"/>
    </source>
</evidence>
<sequence length="147" mass="16456">MRRVTFVMLLAVVAAEAALLGYTFFVRAFLDEPRRMGRENFAKIYLAVTGRVSYQYGNGLRDPQELQGWACKGRELLSYYRAVTLGNSTDSSKSSATYYLLQGADHTFMLLGEAGSVIRSLGDAPFSLAESNVRPLSQLARRCRREQ</sequence>
<comment type="caution">
    <text evidence="1">The sequence shown here is derived from an EMBL/GenBank/DDBJ whole genome shotgun (WGS) entry which is preliminary data.</text>
</comment>
<dbReference type="EMBL" id="LPAD01000034">
    <property type="protein sequence ID" value="KVN88993.1"/>
    <property type="molecule type" value="Genomic_DNA"/>
</dbReference>
<reference evidence="1 2" key="1">
    <citation type="submission" date="2015-11" db="EMBL/GenBank/DDBJ databases">
        <title>Expanding the genomic diversity of Burkholderia species for the development of highly accurate diagnostics.</title>
        <authorList>
            <person name="Sahl J."/>
            <person name="Keim P."/>
            <person name="Wagner D."/>
        </authorList>
    </citation>
    <scope>NUCLEOTIDE SEQUENCE [LARGE SCALE GENOMIC DNA]</scope>
    <source>
        <strain evidence="1 2">MSMB1585WGS</strain>
    </source>
</reference>
<protein>
    <recommendedName>
        <fullName evidence="3">Pilus assembly protein PilE</fullName>
    </recommendedName>
</protein>
<accession>A0ABD4E7R2</accession>
<proteinExistence type="predicted"/>
<dbReference type="AlphaFoldDB" id="A0ABD4E7R2"/>